<name>A0A0D6MGP2_9PROT</name>
<evidence type="ECO:0000313" key="11">
    <source>
        <dbReference type="EMBL" id="GAN52794.1"/>
    </source>
</evidence>
<evidence type="ECO:0000256" key="7">
    <source>
        <dbReference type="ARBA" id="ARBA00023136"/>
    </source>
</evidence>
<dbReference type="InterPro" id="IPR011865">
    <property type="entry name" value="CysT_permease"/>
</dbReference>
<dbReference type="OrthoDB" id="9804629at2"/>
<dbReference type="PANTHER" id="PTHR30406">
    <property type="entry name" value="SULFATE TRANSPORT SYSTEM PERMEASE PROTEIN"/>
    <property type="match status" value="1"/>
</dbReference>
<dbReference type="NCBIfam" id="TIGR02139">
    <property type="entry name" value="permease_CysT"/>
    <property type="match status" value="1"/>
</dbReference>
<dbReference type="SUPFAM" id="SSF161098">
    <property type="entry name" value="MetI-like"/>
    <property type="match status" value="1"/>
</dbReference>
<evidence type="ECO:0000256" key="5">
    <source>
        <dbReference type="ARBA" id="ARBA00022989"/>
    </source>
</evidence>
<dbReference type="GO" id="GO:0015419">
    <property type="term" value="F:ABC-type sulfate transporter activity"/>
    <property type="evidence" value="ECO:0007669"/>
    <property type="project" value="UniProtKB-UniRule"/>
</dbReference>
<dbReference type="InterPro" id="IPR035906">
    <property type="entry name" value="MetI-like_sf"/>
</dbReference>
<comment type="function">
    <text evidence="9">Part of the ABC transporter complex (TC 3.A.1.6.1) involved in sulfate/thiosulfate import.</text>
</comment>
<comment type="similarity">
    <text evidence="9">Belongs to the binding-protein-dependent transport system permease family. CysTW subfamily.</text>
</comment>
<proteinExistence type="inferred from homology"/>
<comment type="caution">
    <text evidence="9">Lacks conserved residue(s) required for the propagation of feature annotation.</text>
</comment>
<dbReference type="Proteomes" id="UP000032679">
    <property type="component" value="Unassembled WGS sequence"/>
</dbReference>
<feature type="domain" description="ABC transmembrane type-1" evidence="10">
    <location>
        <begin position="60"/>
        <end position="263"/>
    </location>
</feature>
<feature type="transmembrane region" description="Helical" evidence="9">
    <location>
        <begin position="98"/>
        <end position="120"/>
    </location>
</feature>
<dbReference type="EMBL" id="BALE01000002">
    <property type="protein sequence ID" value="GAN52794.1"/>
    <property type="molecule type" value="Genomic_DNA"/>
</dbReference>
<dbReference type="FunFam" id="1.10.3720.10:FF:000004">
    <property type="entry name" value="Sulfate transport system permease protein CysT"/>
    <property type="match status" value="1"/>
</dbReference>
<evidence type="ECO:0000256" key="8">
    <source>
        <dbReference type="ARBA" id="ARBA00025323"/>
    </source>
</evidence>
<evidence type="ECO:0000256" key="9">
    <source>
        <dbReference type="RuleBase" id="RU366001"/>
    </source>
</evidence>
<dbReference type="GO" id="GO:0005886">
    <property type="term" value="C:plasma membrane"/>
    <property type="evidence" value="ECO:0007669"/>
    <property type="project" value="UniProtKB-SubCell"/>
</dbReference>
<dbReference type="CDD" id="cd06261">
    <property type="entry name" value="TM_PBP2"/>
    <property type="match status" value="1"/>
</dbReference>
<keyword evidence="3 9" id="KW-0813">Transport</keyword>
<evidence type="ECO:0000256" key="1">
    <source>
        <dbReference type="ARBA" id="ARBA00004651"/>
    </source>
</evidence>
<sequence>MVSRTAAGHLPGFRLALASTLVWLGLIVAFPLAALIARPFAGGLHPFMHALFDPRLLAALRVSFGSAFVAAAIDLPLGLLLAWAVVRAKVPGHRLMDALVELPLALPTSVSGITLATLYGPRGWFGAPLAHLGLKVAFAPAGIVVALMFVGIPFVVRSIAPVLANAPVELEEAAQTLGASRSQTLWRVVLPPLLPAGLTAFGLAFARAVGEYGSVIFIAGNQPFRSEIAPLLVVIRLQEFDYAGGAAVGLILLLASLVILLALGALRRRFHHWIAA</sequence>
<keyword evidence="12" id="KW-1185">Reference proteome</keyword>
<keyword evidence="7 9" id="KW-0472">Membrane</keyword>
<comment type="subcellular location">
    <subcellularLocation>
        <location evidence="1">Cell membrane</location>
        <topology evidence="1">Multi-pass membrane protein</topology>
    </subcellularLocation>
</comment>
<dbReference type="PANTHER" id="PTHR30406:SF8">
    <property type="entry name" value="SULFATE TRANSPORT SYSTEM PERMEASE PROTEIN CYST"/>
    <property type="match status" value="1"/>
</dbReference>
<dbReference type="PROSITE" id="PS50928">
    <property type="entry name" value="ABC_TM1"/>
    <property type="match status" value="1"/>
</dbReference>
<dbReference type="STRING" id="1231623.Tasa_002_074"/>
<feature type="transmembrane region" description="Helical" evidence="9">
    <location>
        <begin position="12"/>
        <end position="36"/>
    </location>
</feature>
<gene>
    <name evidence="11" type="ORF">Tasa_002_074</name>
</gene>
<comment type="function">
    <text evidence="8">Part of the ABC transporter complex CysAWTP (TC 3.A.1.6.1) involved in sulfate/thiosulfate import. Probably responsible for the translocation of the substrate across the membrane.</text>
</comment>
<dbReference type="NCBIfam" id="TIGR00969">
    <property type="entry name" value="3a0106s02"/>
    <property type="match status" value="1"/>
</dbReference>
<evidence type="ECO:0000256" key="4">
    <source>
        <dbReference type="ARBA" id="ARBA00022692"/>
    </source>
</evidence>
<accession>A0A0D6MGP2</accession>
<evidence type="ECO:0000259" key="10">
    <source>
        <dbReference type="PROSITE" id="PS50928"/>
    </source>
</evidence>
<evidence type="ECO:0000256" key="2">
    <source>
        <dbReference type="ARBA" id="ARBA00011779"/>
    </source>
</evidence>
<reference evidence="11 12" key="1">
    <citation type="submission" date="2012-10" db="EMBL/GenBank/DDBJ databases">
        <title>Genome sequencing of Tanticharoenia sakaeratensis NBRC 103193.</title>
        <authorList>
            <person name="Azuma Y."/>
            <person name="Hadano H."/>
            <person name="Hirakawa H."/>
            <person name="Matsushita K."/>
        </authorList>
    </citation>
    <scope>NUCLEOTIDE SEQUENCE [LARGE SCALE GENOMIC DNA]</scope>
    <source>
        <strain evidence="11 12">NBRC 103193</strain>
    </source>
</reference>
<dbReference type="Gene3D" id="1.10.3720.10">
    <property type="entry name" value="MetI-like"/>
    <property type="match status" value="1"/>
</dbReference>
<comment type="subunit">
    <text evidence="2">The complex is composed of two ATP-binding proteins (CysA), two transmembrane proteins (CysT and CysW) and a solute-binding protein (CysP).</text>
</comment>
<feature type="transmembrane region" description="Helical" evidence="9">
    <location>
        <begin position="185"/>
        <end position="206"/>
    </location>
</feature>
<keyword evidence="4 9" id="KW-0812">Transmembrane</keyword>
<evidence type="ECO:0000256" key="6">
    <source>
        <dbReference type="ARBA" id="ARBA00023032"/>
    </source>
</evidence>
<keyword evidence="6 9" id="KW-0764">Sulfate transport</keyword>
<evidence type="ECO:0000256" key="3">
    <source>
        <dbReference type="ARBA" id="ARBA00022448"/>
    </source>
</evidence>
<evidence type="ECO:0000313" key="12">
    <source>
        <dbReference type="Proteomes" id="UP000032679"/>
    </source>
</evidence>
<feature type="transmembrane region" description="Helical" evidence="9">
    <location>
        <begin position="242"/>
        <end position="266"/>
    </location>
</feature>
<dbReference type="InterPro" id="IPR000515">
    <property type="entry name" value="MetI-like"/>
</dbReference>
<keyword evidence="5 9" id="KW-1133">Transmembrane helix</keyword>
<organism evidence="11 12">
    <name type="scientific">Tanticharoenia sakaeratensis NBRC 103193</name>
    <dbReference type="NCBI Taxonomy" id="1231623"/>
    <lineage>
        <taxon>Bacteria</taxon>
        <taxon>Pseudomonadati</taxon>
        <taxon>Pseudomonadota</taxon>
        <taxon>Alphaproteobacteria</taxon>
        <taxon>Acetobacterales</taxon>
        <taxon>Acetobacteraceae</taxon>
        <taxon>Tanticharoenia</taxon>
    </lineage>
</organism>
<feature type="transmembrane region" description="Helical" evidence="9">
    <location>
        <begin position="132"/>
        <end position="156"/>
    </location>
</feature>
<comment type="caution">
    <text evidence="11">The sequence shown here is derived from an EMBL/GenBank/DDBJ whole genome shotgun (WGS) entry which is preliminary data.</text>
</comment>
<dbReference type="Pfam" id="PF00528">
    <property type="entry name" value="BPD_transp_1"/>
    <property type="match status" value="1"/>
</dbReference>
<protein>
    <recommendedName>
        <fullName evidence="9">Sulfate transport system permease protein CysT</fullName>
    </recommendedName>
</protein>
<dbReference type="RefSeq" id="WP_048846114.1">
    <property type="nucleotide sequence ID" value="NZ_BALE01000002.1"/>
</dbReference>
<feature type="transmembrane region" description="Helical" evidence="9">
    <location>
        <begin position="56"/>
        <end position="86"/>
    </location>
</feature>
<dbReference type="InterPro" id="IPR005667">
    <property type="entry name" value="Sulph_transpt2"/>
</dbReference>
<dbReference type="AlphaFoldDB" id="A0A0D6MGP2"/>